<feature type="transmembrane region" description="Helical" evidence="2">
    <location>
        <begin position="509"/>
        <end position="527"/>
    </location>
</feature>
<proteinExistence type="predicted"/>
<dbReference type="EMBL" id="VBOZ01000025">
    <property type="protein sequence ID" value="TMQ64238.1"/>
    <property type="molecule type" value="Genomic_DNA"/>
</dbReference>
<feature type="transmembrane region" description="Helical" evidence="2">
    <location>
        <begin position="448"/>
        <end position="467"/>
    </location>
</feature>
<keyword evidence="1" id="KW-0175">Coiled coil</keyword>
<dbReference type="PANTHER" id="PTHR32309:SF31">
    <property type="entry name" value="CAPSULAR EXOPOLYSACCHARIDE FAMILY"/>
    <property type="match status" value="1"/>
</dbReference>
<keyword evidence="2" id="KW-0812">Transmembrane</keyword>
<sequence>MESLEQSSPRQIDLRAIFWKAVHYRWVIAFPILAVGCAAFLYVKMTPSRYDSHVIISLGDRVKVSEALEPLVKTSQGGDLLKDRMNLLENRINSRPFLNEVATRLGITRDPVLIQEATVAAARLGDITPQEYALRSAVMSLAGRIKLTPLEGPLVRLTASGSSPRSALNVASTIATLLLEENQRASEQRAQARIDFSSEQSAVYEERLHKSEATLEAFQKSLIGKGISSNEVTADNVDRAKSLIRDSDEEIEQIRARLQSGRAESVSRGESFDTSTPLSSQTLTNLDVRLTQLEINYALGALREEAHPGGVISLKSQIGQVRQLLFQECQSLSLAIPGDISDEARNAAAGAALDRAILHSLREKRDRVQRMVDAYTHSLVESPSQQIELQRLQAEVTSNRELLLALRKEESSSNISEALENSQLGLQISVAEPAQLPLSAAFPDRNKIMGTALLLGVLLSVGLVLGIERFGATLRSIEDAEREFSAPVIGAIPRVEGWPRPGSFLMNNWPMMAIMLVVVATTVLYVTQIAMHTNRSARVTTSGQQR</sequence>
<protein>
    <submittedName>
        <fullName evidence="3">Uncharacterized protein</fullName>
    </submittedName>
</protein>
<dbReference type="Proteomes" id="UP000317691">
    <property type="component" value="Unassembled WGS sequence"/>
</dbReference>
<accession>A0A538TKU8</accession>
<evidence type="ECO:0000256" key="1">
    <source>
        <dbReference type="SAM" id="Coils"/>
    </source>
</evidence>
<dbReference type="PANTHER" id="PTHR32309">
    <property type="entry name" value="TYROSINE-PROTEIN KINASE"/>
    <property type="match status" value="1"/>
</dbReference>
<gene>
    <name evidence="3" type="ORF">E6K79_08135</name>
</gene>
<evidence type="ECO:0000313" key="3">
    <source>
        <dbReference type="EMBL" id="TMQ64238.1"/>
    </source>
</evidence>
<dbReference type="AlphaFoldDB" id="A0A538TKU8"/>
<feature type="transmembrane region" description="Helical" evidence="2">
    <location>
        <begin position="24"/>
        <end position="43"/>
    </location>
</feature>
<keyword evidence="2" id="KW-0472">Membrane</keyword>
<comment type="caution">
    <text evidence="3">The sequence shown here is derived from an EMBL/GenBank/DDBJ whole genome shotgun (WGS) entry which is preliminary data.</text>
</comment>
<organism evidence="3 4">
    <name type="scientific">Eiseniibacteriota bacterium</name>
    <dbReference type="NCBI Taxonomy" id="2212470"/>
    <lineage>
        <taxon>Bacteria</taxon>
        <taxon>Candidatus Eiseniibacteriota</taxon>
    </lineage>
</organism>
<evidence type="ECO:0000256" key="2">
    <source>
        <dbReference type="SAM" id="Phobius"/>
    </source>
</evidence>
<dbReference type="InterPro" id="IPR050445">
    <property type="entry name" value="Bact_polysacc_biosynth/exp"/>
</dbReference>
<name>A0A538TKU8_UNCEI</name>
<evidence type="ECO:0000313" key="4">
    <source>
        <dbReference type="Proteomes" id="UP000317691"/>
    </source>
</evidence>
<feature type="coiled-coil region" evidence="1">
    <location>
        <begin position="237"/>
        <end position="264"/>
    </location>
</feature>
<keyword evidence="2" id="KW-1133">Transmembrane helix</keyword>
<reference evidence="3 4" key="1">
    <citation type="journal article" date="2019" name="Nat. Microbiol.">
        <title>Mediterranean grassland soil C-N compound turnover is dependent on rainfall and depth, and is mediated by genomically divergent microorganisms.</title>
        <authorList>
            <person name="Diamond S."/>
            <person name="Andeer P.F."/>
            <person name="Li Z."/>
            <person name="Crits-Christoph A."/>
            <person name="Burstein D."/>
            <person name="Anantharaman K."/>
            <person name="Lane K.R."/>
            <person name="Thomas B.C."/>
            <person name="Pan C."/>
            <person name="Northen T.R."/>
            <person name="Banfield J.F."/>
        </authorList>
    </citation>
    <scope>NUCLEOTIDE SEQUENCE [LARGE SCALE GENOMIC DNA]</scope>
    <source>
        <strain evidence="3">WS_9</strain>
    </source>
</reference>